<dbReference type="RefSeq" id="WP_367594613.1">
    <property type="nucleotide sequence ID" value="NZ_JBFMVT010000002.1"/>
</dbReference>
<keyword evidence="1" id="KW-0238">DNA-binding</keyword>
<name>A0ABV3NS52_9ENTR</name>
<evidence type="ECO:0000256" key="1">
    <source>
        <dbReference type="ARBA" id="ARBA00023125"/>
    </source>
</evidence>
<feature type="domain" description="HTH luxR-type" evidence="2">
    <location>
        <begin position="170"/>
        <end position="197"/>
    </location>
</feature>
<evidence type="ECO:0000313" key="3">
    <source>
        <dbReference type="EMBL" id="MEW7312367.1"/>
    </source>
</evidence>
<dbReference type="InterPro" id="IPR016032">
    <property type="entry name" value="Sig_transdc_resp-reg_C-effctor"/>
</dbReference>
<accession>A0ABV3NS52</accession>
<keyword evidence="4" id="KW-1185">Reference proteome</keyword>
<sequence length="216" mass="23863">MENNITANYLSNQIMVVVPCVLTAAGIVHQLQSVCKNRKLVNVTKKIDEAYAEVLKAPGSLIILNISESSAQLAEEIKFINWCRTVQPSAVIVAYTRNHKLSILNYISALGVRVIISQYEPTATFSELIIKSLSVTTMLCSPAIRNILEERISCELTVCEVQVIGQLFLGHNVSQVAQNLGRDIRTVSAHKRHAMEKLGLHCEKDLYVLGCELSGN</sequence>
<protein>
    <submittedName>
        <fullName evidence="3">LuxR C-terminal-related transcriptional regulator</fullName>
    </submittedName>
</protein>
<evidence type="ECO:0000259" key="2">
    <source>
        <dbReference type="PROSITE" id="PS00622"/>
    </source>
</evidence>
<dbReference type="EMBL" id="JBFMVT010000002">
    <property type="protein sequence ID" value="MEW7312367.1"/>
    <property type="molecule type" value="Genomic_DNA"/>
</dbReference>
<dbReference type="InterPro" id="IPR036388">
    <property type="entry name" value="WH-like_DNA-bd_sf"/>
</dbReference>
<evidence type="ECO:0000313" key="4">
    <source>
        <dbReference type="Proteomes" id="UP001555342"/>
    </source>
</evidence>
<gene>
    <name evidence="3" type="ORF">AB1E22_06530</name>
</gene>
<dbReference type="SMART" id="SM00421">
    <property type="entry name" value="HTH_LUXR"/>
    <property type="match status" value="1"/>
</dbReference>
<dbReference type="SUPFAM" id="SSF46894">
    <property type="entry name" value="C-terminal effector domain of the bipartite response regulators"/>
    <property type="match status" value="1"/>
</dbReference>
<dbReference type="Gene3D" id="1.10.10.10">
    <property type="entry name" value="Winged helix-like DNA-binding domain superfamily/Winged helix DNA-binding domain"/>
    <property type="match status" value="1"/>
</dbReference>
<dbReference type="PROSITE" id="PS00622">
    <property type="entry name" value="HTH_LUXR_1"/>
    <property type="match status" value="1"/>
</dbReference>
<dbReference type="InterPro" id="IPR000792">
    <property type="entry name" value="Tscrpt_reg_LuxR_C"/>
</dbReference>
<dbReference type="Proteomes" id="UP001555342">
    <property type="component" value="Unassembled WGS sequence"/>
</dbReference>
<proteinExistence type="predicted"/>
<comment type="caution">
    <text evidence="3">The sequence shown here is derived from an EMBL/GenBank/DDBJ whole genome shotgun (WGS) entry which is preliminary data.</text>
</comment>
<organism evidence="3 4">
    <name type="scientific">Buttiauxella gaviniae</name>
    <dbReference type="NCBI Taxonomy" id="82990"/>
    <lineage>
        <taxon>Bacteria</taxon>
        <taxon>Pseudomonadati</taxon>
        <taxon>Pseudomonadota</taxon>
        <taxon>Gammaproteobacteria</taxon>
        <taxon>Enterobacterales</taxon>
        <taxon>Enterobacteriaceae</taxon>
        <taxon>Buttiauxella</taxon>
    </lineage>
</organism>
<dbReference type="Pfam" id="PF00196">
    <property type="entry name" value="GerE"/>
    <property type="match status" value="1"/>
</dbReference>
<reference evidence="3 4" key="1">
    <citation type="submission" date="2024-07" db="EMBL/GenBank/DDBJ databases">
        <authorList>
            <person name="Wang L."/>
        </authorList>
    </citation>
    <scope>NUCLEOTIDE SEQUENCE [LARGE SCALE GENOMIC DNA]</scope>
    <source>
        <strain evidence="3 4">WL359</strain>
    </source>
</reference>